<protein>
    <submittedName>
        <fullName evidence="2">SDR family NAD(P)-dependent oxidoreductase</fullName>
    </submittedName>
</protein>
<dbReference type="Pfam" id="PF00106">
    <property type="entry name" value="adh_short"/>
    <property type="match status" value="1"/>
</dbReference>
<dbReference type="InterPro" id="IPR036291">
    <property type="entry name" value="NAD(P)-bd_dom_sf"/>
</dbReference>
<evidence type="ECO:0000313" key="3">
    <source>
        <dbReference type="Proteomes" id="UP001521150"/>
    </source>
</evidence>
<keyword evidence="1" id="KW-0560">Oxidoreductase</keyword>
<gene>
    <name evidence="2" type="ORF">LWC34_06910</name>
</gene>
<accession>A0ABS8Z6Z5</accession>
<evidence type="ECO:0000256" key="1">
    <source>
        <dbReference type="ARBA" id="ARBA00023002"/>
    </source>
</evidence>
<dbReference type="RefSeq" id="WP_233723812.1">
    <property type="nucleotide sequence ID" value="NZ_JAJVCN010000001.1"/>
</dbReference>
<comment type="caution">
    <text evidence="2">The sequence shown here is derived from an EMBL/GenBank/DDBJ whole genome shotgun (WGS) entry which is preliminary data.</text>
</comment>
<dbReference type="PANTHER" id="PTHR47534">
    <property type="entry name" value="YALI0E05731P"/>
    <property type="match status" value="1"/>
</dbReference>
<reference evidence="2 3" key="1">
    <citation type="submission" date="2021-12" db="EMBL/GenBank/DDBJ databases">
        <title>Genome sequence of Kibdelosporangium philippinense ATCC 49844.</title>
        <authorList>
            <person name="Fedorov E.A."/>
            <person name="Omeragic M."/>
            <person name="Shalygina K.F."/>
            <person name="Maclea K.S."/>
        </authorList>
    </citation>
    <scope>NUCLEOTIDE SEQUENCE [LARGE SCALE GENOMIC DNA]</scope>
    <source>
        <strain evidence="2 3">ATCC 49844</strain>
    </source>
</reference>
<evidence type="ECO:0000313" key="2">
    <source>
        <dbReference type="EMBL" id="MCE7002560.1"/>
    </source>
</evidence>
<proteinExistence type="predicted"/>
<dbReference type="PANTHER" id="PTHR47534:SF3">
    <property type="entry name" value="ALCOHOL DEHYDROGENASE-LIKE C-TERMINAL DOMAIN-CONTAINING PROTEIN"/>
    <property type="match status" value="1"/>
</dbReference>
<dbReference type="EMBL" id="JAJVCN010000001">
    <property type="protein sequence ID" value="MCE7002560.1"/>
    <property type="molecule type" value="Genomic_DNA"/>
</dbReference>
<keyword evidence="3" id="KW-1185">Reference proteome</keyword>
<dbReference type="Proteomes" id="UP001521150">
    <property type="component" value="Unassembled WGS sequence"/>
</dbReference>
<dbReference type="Gene3D" id="3.40.50.720">
    <property type="entry name" value="NAD(P)-binding Rossmann-like Domain"/>
    <property type="match status" value="1"/>
</dbReference>
<dbReference type="SUPFAM" id="SSF51735">
    <property type="entry name" value="NAD(P)-binding Rossmann-fold domains"/>
    <property type="match status" value="1"/>
</dbReference>
<organism evidence="2 3">
    <name type="scientific">Kibdelosporangium philippinense</name>
    <dbReference type="NCBI Taxonomy" id="211113"/>
    <lineage>
        <taxon>Bacteria</taxon>
        <taxon>Bacillati</taxon>
        <taxon>Actinomycetota</taxon>
        <taxon>Actinomycetes</taxon>
        <taxon>Pseudonocardiales</taxon>
        <taxon>Pseudonocardiaceae</taxon>
        <taxon>Kibdelosporangium</taxon>
    </lineage>
</organism>
<dbReference type="InterPro" id="IPR002347">
    <property type="entry name" value="SDR_fam"/>
</dbReference>
<sequence length="256" mass="27676">MRKTVVISGGTDGMGRATALERIARGDRVIVIGSNPGKAVEGAQFLQADLSSVKEVVRVAGEITGPIDALALFANRTQAKRVETPEGLEYTFALYYLSRYLLGELLLPQLEASPQPVIINVAGVGTKAGRVHWDDMQLERKYGVITAQLQAGRANDLLGVSFAALGRRTRYVHYHPGFTRSGSDNPVIKLLAKFFAREVAESVRPVVSWISTPPSAPLTANDRGKDVPLSLKTLSPHDAARLDARTKDLAALADLY</sequence>
<name>A0ABS8Z6Z5_9PSEU</name>
<dbReference type="InterPro" id="IPR052228">
    <property type="entry name" value="Sec_Metab_Biosynth_Oxidored"/>
</dbReference>